<dbReference type="GO" id="GO:0005743">
    <property type="term" value="C:mitochondrial inner membrane"/>
    <property type="evidence" value="ECO:0007669"/>
    <property type="project" value="TreeGrafter"/>
</dbReference>
<dbReference type="PANTHER" id="PTHR10160">
    <property type="entry name" value="NAD(P) TRANSHYDROGENASE"/>
    <property type="match status" value="1"/>
</dbReference>
<dbReference type="Pfam" id="PF02233">
    <property type="entry name" value="PNTB"/>
    <property type="match status" value="1"/>
</dbReference>
<keyword evidence="4" id="KW-0520">NAD</keyword>
<evidence type="ECO:0000259" key="6">
    <source>
        <dbReference type="Pfam" id="PF02233"/>
    </source>
</evidence>
<evidence type="ECO:0000313" key="7">
    <source>
        <dbReference type="EMBL" id="CAD8144640.1"/>
    </source>
</evidence>
<keyword evidence="3" id="KW-1278">Translocase</keyword>
<dbReference type="GO" id="GO:0006740">
    <property type="term" value="P:NADPH regeneration"/>
    <property type="evidence" value="ECO:0007669"/>
    <property type="project" value="TreeGrafter"/>
</dbReference>
<dbReference type="EC" id="7.1.1.1" evidence="1"/>
<sequence length="179" mass="19435">MANIAGYKAVVLAANEFGRFLAGQMTAAKQEFFRGFEINPAAIKATKVEGALTEINVEQAVEMMVNSKSIIIVPGYGLAIAKAQYPLADMCRTLIDQGIKVRFVIHPVAGRIPGQLKILLAEAGIPYDIVFEMDEINDDFPDTDLAIVIGANDTVNSAAEKIKIHQLQTIDNPEQYVIG</sequence>
<evidence type="ECO:0000256" key="5">
    <source>
        <dbReference type="ARBA" id="ARBA00048202"/>
    </source>
</evidence>
<dbReference type="PANTHER" id="PTHR10160:SF19">
    <property type="entry name" value="PROTON-TRANSLOCATING NAD(P)(+) TRANSHYDROGENASE"/>
    <property type="match status" value="1"/>
</dbReference>
<gene>
    <name evidence="7" type="ORF">POCTA_138.1.T0160257</name>
</gene>
<protein>
    <recommendedName>
        <fullName evidence="1">proton-translocating NAD(P)(+) transhydrogenase</fullName>
        <ecNumber evidence="1">7.1.1.1</ecNumber>
    </recommendedName>
</protein>
<comment type="catalytic activity">
    <reaction evidence="5">
        <text>NAD(+) + NADPH + H(+)(in) = NADH + NADP(+) + H(+)(out)</text>
        <dbReference type="Rhea" id="RHEA:47992"/>
        <dbReference type="ChEBI" id="CHEBI:15378"/>
        <dbReference type="ChEBI" id="CHEBI:57540"/>
        <dbReference type="ChEBI" id="CHEBI:57783"/>
        <dbReference type="ChEBI" id="CHEBI:57945"/>
        <dbReference type="ChEBI" id="CHEBI:58349"/>
        <dbReference type="EC" id="7.1.1.1"/>
    </reaction>
</comment>
<dbReference type="OrthoDB" id="37244at2759"/>
<dbReference type="AlphaFoldDB" id="A0A8S1SWZ4"/>
<dbReference type="GO" id="GO:0050661">
    <property type="term" value="F:NADP binding"/>
    <property type="evidence" value="ECO:0007669"/>
    <property type="project" value="TreeGrafter"/>
</dbReference>
<name>A0A8S1SWZ4_PAROT</name>
<evidence type="ECO:0000256" key="1">
    <source>
        <dbReference type="ARBA" id="ARBA00012943"/>
    </source>
</evidence>
<feature type="domain" description="NADP transhydrogenase beta-like" evidence="6">
    <location>
        <begin position="41"/>
        <end position="161"/>
    </location>
</feature>
<comment type="caution">
    <text evidence="7">The sequence shown here is derived from an EMBL/GenBank/DDBJ whole genome shotgun (WGS) entry which is preliminary data.</text>
</comment>
<evidence type="ECO:0000256" key="2">
    <source>
        <dbReference type="ARBA" id="ARBA00022857"/>
    </source>
</evidence>
<reference evidence="7" key="1">
    <citation type="submission" date="2021-01" db="EMBL/GenBank/DDBJ databases">
        <authorList>
            <consortium name="Genoscope - CEA"/>
            <person name="William W."/>
        </authorList>
    </citation>
    <scope>NUCLEOTIDE SEQUENCE</scope>
</reference>
<evidence type="ECO:0000256" key="4">
    <source>
        <dbReference type="ARBA" id="ARBA00023027"/>
    </source>
</evidence>
<dbReference type="EMBL" id="CAJJDP010000016">
    <property type="protein sequence ID" value="CAD8144640.1"/>
    <property type="molecule type" value="Genomic_DNA"/>
</dbReference>
<dbReference type="OMA" id="LADMCRT"/>
<dbReference type="GO" id="GO:0008750">
    <property type="term" value="F:proton-translocating NAD(P)+ transhydrogenase activity"/>
    <property type="evidence" value="ECO:0007669"/>
    <property type="project" value="UniProtKB-EC"/>
</dbReference>
<evidence type="ECO:0000256" key="3">
    <source>
        <dbReference type="ARBA" id="ARBA00022967"/>
    </source>
</evidence>
<dbReference type="Proteomes" id="UP000683925">
    <property type="component" value="Unassembled WGS sequence"/>
</dbReference>
<accession>A0A8S1SWZ4</accession>
<evidence type="ECO:0000313" key="8">
    <source>
        <dbReference type="Proteomes" id="UP000683925"/>
    </source>
</evidence>
<keyword evidence="2" id="KW-0521">NADP</keyword>
<proteinExistence type="predicted"/>
<keyword evidence="8" id="KW-1185">Reference proteome</keyword>
<dbReference type="InterPro" id="IPR034300">
    <property type="entry name" value="PNTB-like"/>
</dbReference>
<organism evidence="7 8">
    <name type="scientific">Paramecium octaurelia</name>
    <dbReference type="NCBI Taxonomy" id="43137"/>
    <lineage>
        <taxon>Eukaryota</taxon>
        <taxon>Sar</taxon>
        <taxon>Alveolata</taxon>
        <taxon>Ciliophora</taxon>
        <taxon>Intramacronucleata</taxon>
        <taxon>Oligohymenophorea</taxon>
        <taxon>Peniculida</taxon>
        <taxon>Parameciidae</taxon>
        <taxon>Paramecium</taxon>
    </lineage>
</organism>